<gene>
    <name evidence="1" type="ORF">scyTo_0022269</name>
</gene>
<comment type="caution">
    <text evidence="1">The sequence shown here is derived from an EMBL/GenBank/DDBJ whole genome shotgun (WGS) entry which is preliminary data.</text>
</comment>
<keyword evidence="2" id="KW-1185">Reference proteome</keyword>
<protein>
    <submittedName>
        <fullName evidence="1">Uncharacterized protein</fullName>
    </submittedName>
</protein>
<proteinExistence type="predicted"/>
<feature type="non-terminal residue" evidence="1">
    <location>
        <position position="80"/>
    </location>
</feature>
<organism evidence="1 2">
    <name type="scientific">Scyliorhinus torazame</name>
    <name type="common">Cloudy catshark</name>
    <name type="synonym">Catulus torazame</name>
    <dbReference type="NCBI Taxonomy" id="75743"/>
    <lineage>
        <taxon>Eukaryota</taxon>
        <taxon>Metazoa</taxon>
        <taxon>Chordata</taxon>
        <taxon>Craniata</taxon>
        <taxon>Vertebrata</taxon>
        <taxon>Chondrichthyes</taxon>
        <taxon>Elasmobranchii</taxon>
        <taxon>Galeomorphii</taxon>
        <taxon>Galeoidea</taxon>
        <taxon>Carcharhiniformes</taxon>
        <taxon>Scyliorhinidae</taxon>
        <taxon>Scyliorhinus</taxon>
    </lineage>
</organism>
<reference evidence="1 2" key="1">
    <citation type="journal article" date="2018" name="Nat. Ecol. Evol.">
        <title>Shark genomes provide insights into elasmobranch evolution and the origin of vertebrates.</title>
        <authorList>
            <person name="Hara Y"/>
            <person name="Yamaguchi K"/>
            <person name="Onimaru K"/>
            <person name="Kadota M"/>
            <person name="Koyanagi M"/>
            <person name="Keeley SD"/>
            <person name="Tatsumi K"/>
            <person name="Tanaka K"/>
            <person name="Motone F"/>
            <person name="Kageyama Y"/>
            <person name="Nozu R"/>
            <person name="Adachi N"/>
            <person name="Nishimura O"/>
            <person name="Nakagawa R"/>
            <person name="Tanegashima C"/>
            <person name="Kiyatake I"/>
            <person name="Matsumoto R"/>
            <person name="Murakumo K"/>
            <person name="Nishida K"/>
            <person name="Terakita A"/>
            <person name="Kuratani S"/>
            <person name="Sato K"/>
            <person name="Hyodo S Kuraku.S."/>
        </authorList>
    </citation>
    <scope>NUCLEOTIDE SEQUENCE [LARGE SCALE GENOMIC DNA]</scope>
</reference>
<dbReference type="AlphaFoldDB" id="A0A401Q9J8"/>
<dbReference type="EMBL" id="BFAA01021893">
    <property type="protein sequence ID" value="GCB82041.1"/>
    <property type="molecule type" value="Genomic_DNA"/>
</dbReference>
<sequence>MSAGDKKETKEEWAEDVLQKLAIEDGNVTVHLQRLENSLSLFAEETNRKELLAHLGRMAVDFNRLSSKVQKNEYKTTILQ</sequence>
<dbReference type="STRING" id="75743.A0A401Q9J8"/>
<dbReference type="OrthoDB" id="10059994at2759"/>
<evidence type="ECO:0000313" key="1">
    <source>
        <dbReference type="EMBL" id="GCB82041.1"/>
    </source>
</evidence>
<name>A0A401Q9J8_SCYTO</name>
<accession>A0A401Q9J8</accession>
<dbReference type="Proteomes" id="UP000288216">
    <property type="component" value="Unassembled WGS sequence"/>
</dbReference>
<evidence type="ECO:0000313" key="2">
    <source>
        <dbReference type="Proteomes" id="UP000288216"/>
    </source>
</evidence>